<dbReference type="HAMAP" id="MF_00223">
    <property type="entry name" value="FolE"/>
    <property type="match status" value="1"/>
</dbReference>
<dbReference type="InterPro" id="IPR018234">
    <property type="entry name" value="GTP_CycHdrlase_I_CS"/>
</dbReference>
<comment type="caution">
    <text evidence="9">The sequence shown here is derived from an EMBL/GenBank/DDBJ whole genome shotgun (WGS) entry which is preliminary data.</text>
</comment>
<evidence type="ECO:0000256" key="1">
    <source>
        <dbReference type="ARBA" id="ARBA00001052"/>
    </source>
</evidence>
<feature type="binding site" evidence="7">
    <location>
        <position position="93"/>
    </location>
    <ligand>
        <name>Zn(2+)</name>
        <dbReference type="ChEBI" id="CHEBI:29105"/>
    </ligand>
</feature>
<dbReference type="GO" id="GO:0005525">
    <property type="term" value="F:GTP binding"/>
    <property type="evidence" value="ECO:0007669"/>
    <property type="project" value="UniProtKB-KW"/>
</dbReference>
<dbReference type="SUPFAM" id="SSF55620">
    <property type="entry name" value="Tetrahydrobiopterin biosynthesis enzymes-like"/>
    <property type="match status" value="1"/>
</dbReference>
<dbReference type="NCBIfam" id="NF006825">
    <property type="entry name" value="PRK09347.1-2"/>
    <property type="match status" value="1"/>
</dbReference>
<evidence type="ECO:0000313" key="9">
    <source>
        <dbReference type="EMBL" id="ETW96919.1"/>
    </source>
</evidence>
<dbReference type="InterPro" id="IPR043134">
    <property type="entry name" value="GTP-CH-I_N"/>
</dbReference>
<dbReference type="CDD" id="cd00642">
    <property type="entry name" value="GTP_cyclohydro1"/>
    <property type="match status" value="1"/>
</dbReference>
<evidence type="ECO:0000256" key="4">
    <source>
        <dbReference type="ARBA" id="ARBA00011857"/>
    </source>
</evidence>
<dbReference type="Pfam" id="PF01227">
    <property type="entry name" value="GTP_cyclohydroI"/>
    <property type="match status" value="1"/>
</dbReference>
<dbReference type="PANTHER" id="PTHR11109">
    <property type="entry name" value="GTP CYCLOHYDROLASE I"/>
    <property type="match status" value="1"/>
</dbReference>
<dbReference type="InterPro" id="IPR001474">
    <property type="entry name" value="GTP_CycHdrlase_I"/>
</dbReference>
<comment type="subunit">
    <text evidence="4">Toroid-shaped homodecamer, composed of two pentamers of five dimers.</text>
</comment>
<accession>W4LGA4</accession>
<keyword evidence="5 7" id="KW-0554">One-carbon metabolism</keyword>
<dbReference type="UniPathway" id="UPA00848">
    <property type="reaction ID" value="UER00151"/>
</dbReference>
<keyword evidence="7" id="KW-0479">Metal-binding</keyword>
<proteinExistence type="inferred from homology"/>
<evidence type="ECO:0000256" key="3">
    <source>
        <dbReference type="ARBA" id="ARBA00008085"/>
    </source>
</evidence>
<name>W4LGA4_ENTF1</name>
<dbReference type="InterPro" id="IPR020602">
    <property type="entry name" value="GTP_CycHdrlase_I_dom"/>
</dbReference>
<organism evidence="9 10">
    <name type="scientific">Entotheonella factor</name>
    <dbReference type="NCBI Taxonomy" id="1429438"/>
    <lineage>
        <taxon>Bacteria</taxon>
        <taxon>Pseudomonadati</taxon>
        <taxon>Nitrospinota/Tectimicrobiota group</taxon>
        <taxon>Candidatus Tectimicrobiota</taxon>
        <taxon>Candidatus Entotheonellia</taxon>
        <taxon>Candidatus Entotheonellales</taxon>
        <taxon>Candidatus Entotheonellaceae</taxon>
        <taxon>Candidatus Entotheonella</taxon>
    </lineage>
</organism>
<evidence type="ECO:0000259" key="8">
    <source>
        <dbReference type="Pfam" id="PF01227"/>
    </source>
</evidence>
<keyword evidence="7" id="KW-0547">Nucleotide-binding</keyword>
<dbReference type="Gene3D" id="3.30.1130.10">
    <property type="match status" value="1"/>
</dbReference>
<comment type="catalytic activity">
    <reaction evidence="1 7">
        <text>GTP + H2O = 7,8-dihydroneopterin 3'-triphosphate + formate + H(+)</text>
        <dbReference type="Rhea" id="RHEA:17473"/>
        <dbReference type="ChEBI" id="CHEBI:15377"/>
        <dbReference type="ChEBI" id="CHEBI:15378"/>
        <dbReference type="ChEBI" id="CHEBI:15740"/>
        <dbReference type="ChEBI" id="CHEBI:37565"/>
        <dbReference type="ChEBI" id="CHEBI:58462"/>
        <dbReference type="EC" id="3.5.4.16"/>
    </reaction>
</comment>
<evidence type="ECO:0000256" key="6">
    <source>
        <dbReference type="ARBA" id="ARBA00022801"/>
    </source>
</evidence>
<dbReference type="EC" id="3.5.4.16" evidence="7"/>
<dbReference type="PANTHER" id="PTHR11109:SF7">
    <property type="entry name" value="GTP CYCLOHYDROLASE 1"/>
    <property type="match status" value="1"/>
</dbReference>
<protein>
    <recommendedName>
        <fullName evidence="7">GTP cyclohydrolase 1</fullName>
        <ecNumber evidence="7">3.5.4.16</ecNumber>
    </recommendedName>
    <alternativeName>
        <fullName evidence="7">GTP cyclohydrolase I</fullName>
        <shortName evidence="7">GTP-CH-I</shortName>
    </alternativeName>
</protein>
<evidence type="ECO:0000256" key="2">
    <source>
        <dbReference type="ARBA" id="ARBA00005080"/>
    </source>
</evidence>
<dbReference type="Gene3D" id="1.10.286.10">
    <property type="match status" value="1"/>
</dbReference>
<comment type="similarity">
    <text evidence="3 7">Belongs to the GTP cyclohydrolase I family.</text>
</comment>
<dbReference type="GO" id="GO:0003934">
    <property type="term" value="F:GTP cyclohydrolase I activity"/>
    <property type="evidence" value="ECO:0007669"/>
    <property type="project" value="UniProtKB-UniRule"/>
</dbReference>
<keyword evidence="6 7" id="KW-0378">Hydrolase</keyword>
<gene>
    <name evidence="7" type="primary">folE</name>
    <name evidence="9" type="ORF">ETSY1_24675</name>
</gene>
<dbReference type="Proteomes" id="UP000019141">
    <property type="component" value="Unassembled WGS sequence"/>
</dbReference>
<dbReference type="PATRIC" id="fig|1429438.4.peg.4730"/>
<comment type="subunit">
    <text evidence="7">Homopolymer.</text>
</comment>
<dbReference type="NCBIfam" id="TIGR00063">
    <property type="entry name" value="folE"/>
    <property type="match status" value="1"/>
</dbReference>
<dbReference type="AlphaFoldDB" id="W4LGA4"/>
<sequence length="206" mass="22577">MSRVEVVETNGISKPAGYMDQAKIAAGVRLILEGIGEDADREGLRGTADRVARMYAEVFKGLYQDPCDYLTAVFDEDHDEMVVVKDIPFYSMCEHHLLPFQGKAHVAYLPSGKVLGLSKIARVVEAFAQRPQVQERLTSQIADLLTTELDALGVAVVMEATHSCMTMRGVKKPGSSMITSAMRGDFKTNQATRSEFMSLIRSGSAI</sequence>
<dbReference type="GO" id="GO:0008270">
    <property type="term" value="F:zinc ion binding"/>
    <property type="evidence" value="ECO:0007669"/>
    <property type="project" value="UniProtKB-UniRule"/>
</dbReference>
<evidence type="ECO:0000256" key="7">
    <source>
        <dbReference type="HAMAP-Rule" id="MF_00223"/>
    </source>
</evidence>
<dbReference type="InterPro" id="IPR043133">
    <property type="entry name" value="GTP-CH-I_C/QueF"/>
</dbReference>
<keyword evidence="10" id="KW-1185">Reference proteome</keyword>
<comment type="pathway">
    <text evidence="2 7">Cofactor biosynthesis; 7,8-dihydroneopterin triphosphate biosynthesis; 7,8-dihydroneopterin triphosphate from GTP: step 1/1.</text>
</comment>
<keyword evidence="7" id="KW-0862">Zinc</keyword>
<evidence type="ECO:0000256" key="5">
    <source>
        <dbReference type="ARBA" id="ARBA00022563"/>
    </source>
</evidence>
<keyword evidence="7" id="KW-0342">GTP-binding</keyword>
<dbReference type="GO" id="GO:0005737">
    <property type="term" value="C:cytoplasm"/>
    <property type="evidence" value="ECO:0007669"/>
    <property type="project" value="TreeGrafter"/>
</dbReference>
<dbReference type="GO" id="GO:0006729">
    <property type="term" value="P:tetrahydrobiopterin biosynthetic process"/>
    <property type="evidence" value="ECO:0007669"/>
    <property type="project" value="TreeGrafter"/>
</dbReference>
<evidence type="ECO:0000313" key="10">
    <source>
        <dbReference type="Proteomes" id="UP000019141"/>
    </source>
</evidence>
<dbReference type="HOGENOM" id="CLU_049768_3_3_7"/>
<dbReference type="GO" id="GO:0046654">
    <property type="term" value="P:tetrahydrofolate biosynthetic process"/>
    <property type="evidence" value="ECO:0007669"/>
    <property type="project" value="UniProtKB-UniRule"/>
</dbReference>
<dbReference type="FunFam" id="1.10.286.10:FF:000001">
    <property type="entry name" value="GTP cyclohydrolase 1"/>
    <property type="match status" value="1"/>
</dbReference>
<dbReference type="NCBIfam" id="NF006826">
    <property type="entry name" value="PRK09347.1-3"/>
    <property type="match status" value="1"/>
</dbReference>
<dbReference type="EMBL" id="AZHW01000727">
    <property type="protein sequence ID" value="ETW96919.1"/>
    <property type="molecule type" value="Genomic_DNA"/>
</dbReference>
<feature type="binding site" evidence="7">
    <location>
        <position position="96"/>
    </location>
    <ligand>
        <name>Zn(2+)</name>
        <dbReference type="ChEBI" id="CHEBI:29105"/>
    </ligand>
</feature>
<feature type="binding site" evidence="7">
    <location>
        <position position="164"/>
    </location>
    <ligand>
        <name>Zn(2+)</name>
        <dbReference type="ChEBI" id="CHEBI:29105"/>
    </ligand>
</feature>
<dbReference type="GO" id="GO:0006730">
    <property type="term" value="P:one-carbon metabolic process"/>
    <property type="evidence" value="ECO:0007669"/>
    <property type="project" value="UniProtKB-UniRule"/>
</dbReference>
<reference evidence="9 10" key="1">
    <citation type="journal article" date="2014" name="Nature">
        <title>An environmental bacterial taxon with a large and distinct metabolic repertoire.</title>
        <authorList>
            <person name="Wilson M.C."/>
            <person name="Mori T."/>
            <person name="Ruckert C."/>
            <person name="Uria A.R."/>
            <person name="Helf M.J."/>
            <person name="Takada K."/>
            <person name="Gernert C."/>
            <person name="Steffens U.A."/>
            <person name="Heycke N."/>
            <person name="Schmitt S."/>
            <person name="Rinke C."/>
            <person name="Helfrich E.J."/>
            <person name="Brachmann A.O."/>
            <person name="Gurgui C."/>
            <person name="Wakimoto T."/>
            <person name="Kracht M."/>
            <person name="Crusemann M."/>
            <person name="Hentschel U."/>
            <person name="Abe I."/>
            <person name="Matsunaga S."/>
            <person name="Kalinowski J."/>
            <person name="Takeyama H."/>
            <person name="Piel J."/>
        </authorList>
    </citation>
    <scope>NUCLEOTIDE SEQUENCE [LARGE SCALE GENOMIC DNA]</scope>
    <source>
        <strain evidence="10">TSY1</strain>
    </source>
</reference>
<dbReference type="FunFam" id="3.30.1130.10:FF:000001">
    <property type="entry name" value="GTP cyclohydrolase 1"/>
    <property type="match status" value="1"/>
</dbReference>
<dbReference type="PROSITE" id="PS00859">
    <property type="entry name" value="GTP_CYCLOHYDROL_1_1"/>
    <property type="match status" value="1"/>
</dbReference>
<dbReference type="PROSITE" id="PS00860">
    <property type="entry name" value="GTP_CYCLOHYDROL_1_2"/>
    <property type="match status" value="1"/>
</dbReference>
<feature type="domain" description="GTP cyclohydrolase I" evidence="8">
    <location>
        <begin position="25"/>
        <end position="201"/>
    </location>
</feature>